<sequence length="84" mass="9079">MAGGPNPLESSGPNLWAVAAHNEIPDQAWEYHARKAANDGKGDSAYNSLEYVPCCPHMPNCVPVCTEPVFHWVKKGHAAAQIPK</sequence>
<comment type="caution">
    <text evidence="1">The sequence shown here is derived from an EMBL/GenBank/DDBJ whole genome shotgun (WGS) entry which is preliminary data.</text>
</comment>
<dbReference type="Proteomes" id="UP000660262">
    <property type="component" value="Unassembled WGS sequence"/>
</dbReference>
<proteinExistence type="predicted"/>
<gene>
    <name evidence="1" type="ORF">PPROV_000017700</name>
</gene>
<keyword evidence="2" id="KW-1185">Reference proteome</keyword>
<dbReference type="AlphaFoldDB" id="A0A830H6U3"/>
<evidence type="ECO:0000313" key="2">
    <source>
        <dbReference type="Proteomes" id="UP000660262"/>
    </source>
</evidence>
<evidence type="ECO:0000313" key="1">
    <source>
        <dbReference type="EMBL" id="GHP01421.1"/>
    </source>
</evidence>
<name>A0A830H6U3_9CHLO</name>
<accession>A0A830H6U3</accession>
<protein>
    <submittedName>
        <fullName evidence="1">Uncharacterized protein</fullName>
    </submittedName>
</protein>
<dbReference type="EMBL" id="BNJQ01000001">
    <property type="protein sequence ID" value="GHP01421.1"/>
    <property type="molecule type" value="Genomic_DNA"/>
</dbReference>
<organism evidence="1 2">
    <name type="scientific">Pycnococcus provasolii</name>
    <dbReference type="NCBI Taxonomy" id="41880"/>
    <lineage>
        <taxon>Eukaryota</taxon>
        <taxon>Viridiplantae</taxon>
        <taxon>Chlorophyta</taxon>
        <taxon>Pseudoscourfieldiophyceae</taxon>
        <taxon>Pseudoscourfieldiales</taxon>
        <taxon>Pycnococcaceae</taxon>
        <taxon>Pycnococcus</taxon>
    </lineage>
</organism>
<dbReference type="OrthoDB" id="504791at2759"/>
<reference evidence="1" key="1">
    <citation type="submission" date="2020-10" db="EMBL/GenBank/DDBJ databases">
        <title>Unveiling of a novel bifunctional photoreceptor, Dualchrome1, isolated from a cosmopolitan green alga.</title>
        <authorList>
            <person name="Suzuki S."/>
            <person name="Kawachi M."/>
        </authorList>
    </citation>
    <scope>NUCLEOTIDE SEQUENCE</scope>
    <source>
        <strain evidence="1">NIES 2893</strain>
    </source>
</reference>